<accession>A0A0G1YDE7</accession>
<sequence length="153" mass="17112">MNKLSSILRNTALNFDPTLFEEAKKNASKTKWVKPSISEEIEELERTAEEEGIALEVLLQACETAKLVTLTDDVWSQLDNSWSWETETIELAIEYADEIGRDTTRILRGVGGTLPAPMVLFREGHNPYLIGGNTRLSVFRALNATPKVLAVHI</sequence>
<dbReference type="AlphaFoldDB" id="A0A0G1YDE7"/>
<dbReference type="Proteomes" id="UP000034588">
    <property type="component" value="Unassembled WGS sequence"/>
</dbReference>
<organism evidence="1 2">
    <name type="scientific">Candidatus Gottesmanbacteria bacterium GW2011_GWB1_49_7</name>
    <dbReference type="NCBI Taxonomy" id="1618448"/>
    <lineage>
        <taxon>Bacteria</taxon>
        <taxon>Candidatus Gottesmaniibacteriota</taxon>
    </lineage>
</organism>
<name>A0A0G1YDE7_9BACT</name>
<evidence type="ECO:0000313" key="1">
    <source>
        <dbReference type="EMBL" id="KKW13002.1"/>
    </source>
</evidence>
<reference evidence="1 2" key="1">
    <citation type="journal article" date="2015" name="Nature">
        <title>rRNA introns, odd ribosomes, and small enigmatic genomes across a large radiation of phyla.</title>
        <authorList>
            <person name="Brown C.T."/>
            <person name="Hug L.A."/>
            <person name="Thomas B.C."/>
            <person name="Sharon I."/>
            <person name="Castelle C.J."/>
            <person name="Singh A."/>
            <person name="Wilkins M.J."/>
            <person name="Williams K.H."/>
            <person name="Banfield J.F."/>
        </authorList>
    </citation>
    <scope>NUCLEOTIDE SEQUENCE [LARGE SCALE GENOMIC DNA]</scope>
</reference>
<proteinExistence type="predicted"/>
<evidence type="ECO:0000313" key="2">
    <source>
        <dbReference type="Proteomes" id="UP000034588"/>
    </source>
</evidence>
<evidence type="ECO:0008006" key="3">
    <source>
        <dbReference type="Google" id="ProtNLM"/>
    </source>
</evidence>
<comment type="caution">
    <text evidence="1">The sequence shown here is derived from an EMBL/GenBank/DDBJ whole genome shotgun (WGS) entry which is preliminary data.</text>
</comment>
<dbReference type="EMBL" id="LCQD01000006">
    <property type="protein sequence ID" value="KKW13002.1"/>
    <property type="molecule type" value="Genomic_DNA"/>
</dbReference>
<protein>
    <recommendedName>
        <fullName evidence="3">ParB/Sulfiredoxin domain-containing protein</fullName>
    </recommendedName>
</protein>
<gene>
    <name evidence="1" type="ORF">UY48_C0006G0055</name>
</gene>